<feature type="chain" id="PRO_5016458631" description="Lipoprotein" evidence="1">
    <location>
        <begin position="21"/>
        <end position="148"/>
    </location>
</feature>
<accession>A0A316XEJ7</accession>
<name>A0A316XEJ7_9FLAO</name>
<dbReference type="EMBL" id="PPED02000001">
    <property type="protein sequence ID" value="PWN72241.1"/>
    <property type="molecule type" value="Genomic_DNA"/>
</dbReference>
<organism evidence="2 3">
    <name type="scientific">Chryseobacterium phosphatilyticum</name>
    <dbReference type="NCBI Taxonomy" id="475075"/>
    <lineage>
        <taxon>Bacteria</taxon>
        <taxon>Pseudomonadati</taxon>
        <taxon>Bacteroidota</taxon>
        <taxon>Flavobacteriia</taxon>
        <taxon>Flavobacteriales</taxon>
        <taxon>Weeksellaceae</taxon>
        <taxon>Chryseobacterium group</taxon>
        <taxon>Chryseobacterium</taxon>
    </lineage>
</organism>
<proteinExistence type="predicted"/>
<evidence type="ECO:0000313" key="2">
    <source>
        <dbReference type="EMBL" id="PWN72241.1"/>
    </source>
</evidence>
<dbReference type="AlphaFoldDB" id="A0A316XEJ7"/>
<dbReference type="PROSITE" id="PS51257">
    <property type="entry name" value="PROKAR_LIPOPROTEIN"/>
    <property type="match status" value="1"/>
</dbReference>
<dbReference type="RefSeq" id="WP_109711199.1">
    <property type="nucleotide sequence ID" value="NZ_PPED02000001.1"/>
</dbReference>
<sequence>MKKLLILLGFSFLLISCVQQKQLVNSLSCQNKITVQYDNSKAKGVMAKNKELVIVFFMNDFNDKIKGYINGKQKFNGEVLTKETSGKSDKNFAYNYSKDKTLPILKIEKENGSCFDIRIKKRYKLVYVFYDSNQEWIVRFSNKYYVDN</sequence>
<evidence type="ECO:0008006" key="4">
    <source>
        <dbReference type="Google" id="ProtNLM"/>
    </source>
</evidence>
<dbReference type="OrthoDB" id="1442154at2"/>
<keyword evidence="3" id="KW-1185">Reference proteome</keyword>
<dbReference type="Proteomes" id="UP000236594">
    <property type="component" value="Unassembled WGS sequence"/>
</dbReference>
<evidence type="ECO:0000313" key="3">
    <source>
        <dbReference type="Proteomes" id="UP000236594"/>
    </source>
</evidence>
<keyword evidence="1" id="KW-0732">Signal</keyword>
<comment type="caution">
    <text evidence="2">The sequence shown here is derived from an EMBL/GenBank/DDBJ whole genome shotgun (WGS) entry which is preliminary data.</text>
</comment>
<gene>
    <name evidence="2" type="ORF">C1631_006480</name>
</gene>
<protein>
    <recommendedName>
        <fullName evidence="4">Lipoprotein</fullName>
    </recommendedName>
</protein>
<evidence type="ECO:0000256" key="1">
    <source>
        <dbReference type="SAM" id="SignalP"/>
    </source>
</evidence>
<feature type="signal peptide" evidence="1">
    <location>
        <begin position="1"/>
        <end position="20"/>
    </location>
</feature>
<reference evidence="2 3" key="1">
    <citation type="submission" date="2018-04" db="EMBL/GenBank/DDBJ databases">
        <title>Draft Genome Sequence of Phosphate-Solubilizing Chryseobacterium sp. ISE14 that is a Biocontrol and Plant Growth-Promoting Rhizobacterium Isolated from Cucumber.</title>
        <authorList>
            <person name="Jeong J.-J."/>
            <person name="Sang M.K."/>
            <person name="Choi I.-G."/>
            <person name="Kim K.D."/>
        </authorList>
    </citation>
    <scope>NUCLEOTIDE SEQUENCE [LARGE SCALE GENOMIC DNA]</scope>
    <source>
        <strain evidence="2 3">ISE14</strain>
    </source>
</reference>